<accession>A0ABP7VSN5</accession>
<dbReference type="PROSITE" id="PS00108">
    <property type="entry name" value="PROTEIN_KINASE_ST"/>
    <property type="match status" value="1"/>
</dbReference>
<evidence type="ECO:0000313" key="3">
    <source>
        <dbReference type="EMBL" id="GAA4072131.1"/>
    </source>
</evidence>
<feature type="domain" description="Protein kinase" evidence="2">
    <location>
        <begin position="18"/>
        <end position="267"/>
    </location>
</feature>
<comment type="caution">
    <text evidence="3">The sequence shown here is derived from an EMBL/GenBank/DDBJ whole genome shotgun (WGS) entry which is preliminary data.</text>
</comment>
<dbReference type="PROSITE" id="PS50011">
    <property type="entry name" value="PROTEIN_KINASE_DOM"/>
    <property type="match status" value="1"/>
</dbReference>
<dbReference type="Gene3D" id="3.10.105.10">
    <property type="entry name" value="Dipeptide-binding Protein, Domain 3"/>
    <property type="match status" value="1"/>
</dbReference>
<sequence length="935" mass="98181">MAEIAPLRPGDPERLGAYRLTGLLGEGGQGSVYLAEDDGGDRVAIKLLHARFSGDAKARSRFAAELQVARRVSPFCTARILDADVEGDRPYIVSEYIDGPSLSKVLATKGPRSGGDLDRLAIGTMTALAAIHQAGVVHRDFKPANVLVAPDGPRVIDFGIARALDATGTMSSTAVGTPAYMAPEQITGGRIGPQADVWAWGATMVYAASGHAAFGQDSIPAVMHRILNLPPDLGALTEPLRGLVARCLSKDPAARPSSQQVLMQLLVLAGSLPGPAAEAAPEAPAAMLNQGAEAAATDTRLGLAPPDSAYAPGGPQATPQPAQGAFAPPALPQGFPPQGAPAGPGPQAPGTPGGPWTPPPAPGRPGNGPVTHPSWQQLPSATSPGGSGGRSRRRGIGVLAAGGGAALVALVVGASVVLAQMNDDENRPPAPKEGGEARLALATPTSTNGEIDPSHAGFGTERFLSKQLFTGLTEITRDGTSRLRLARSITPDDACRQWKIEIKPGTTFSNGEPVDAEAFARGWARNAASVQANGFLMSGIKGYVAVSGGRSQTFEGVRASGNLLQVELDEADCEFDERLADPVFAPAPKDAGKQDNRSYNLNPIGNGPFKLQSYRAKQEAVLVRNERWAFGRTKLDGVRVQLSANPALRISSFAAGSVDWIPVGTDTTRSARTERNLQVRPAMSQRLLIPITTRGPMRDRRARQAVSYALDRKRIGDTAMHGLGRPAIGLVSPAVPGFAESGRCPACERQNTAEAKRLAEAAGLGPGTELNIYFRETGTYRAWTQAVAEQLKQVLGWEVSLRAVPIEDYGQFTKEITAKDAEGLIALGWQPDYPSAYTMLQPLLGGDQIATADNGRTNYGGWKDATFDATLARAITTRDETSRTRGMLASEKRALDDMAIIPVLTDMDGALVSDKFTGLGLDPDGDPTVATAARK</sequence>
<dbReference type="EMBL" id="BAAAZG010000018">
    <property type="protein sequence ID" value="GAA4072131.1"/>
    <property type="molecule type" value="Genomic_DNA"/>
</dbReference>
<dbReference type="PANTHER" id="PTHR30290:SF83">
    <property type="entry name" value="ABC TRANSPORTER SUBSTRATE-BINDING PROTEIN"/>
    <property type="match status" value="1"/>
</dbReference>
<proteinExistence type="predicted"/>
<feature type="compositionally biased region" description="Low complexity" evidence="1">
    <location>
        <begin position="311"/>
        <end position="328"/>
    </location>
</feature>
<dbReference type="RefSeq" id="WP_344946873.1">
    <property type="nucleotide sequence ID" value="NZ_BAAAZG010000018.1"/>
</dbReference>
<dbReference type="Gene3D" id="3.40.190.10">
    <property type="entry name" value="Periplasmic binding protein-like II"/>
    <property type="match status" value="1"/>
</dbReference>
<dbReference type="Pfam" id="PF00069">
    <property type="entry name" value="Pkinase"/>
    <property type="match status" value="1"/>
</dbReference>
<dbReference type="InterPro" id="IPR000719">
    <property type="entry name" value="Prot_kinase_dom"/>
</dbReference>
<name>A0ABP7VSN5_9ACTN</name>
<feature type="compositionally biased region" description="Polar residues" evidence="1">
    <location>
        <begin position="373"/>
        <end position="384"/>
    </location>
</feature>
<dbReference type="CDD" id="cd14014">
    <property type="entry name" value="STKc_PknB_like"/>
    <property type="match status" value="1"/>
</dbReference>
<dbReference type="InterPro" id="IPR039424">
    <property type="entry name" value="SBP_5"/>
</dbReference>
<evidence type="ECO:0000256" key="1">
    <source>
        <dbReference type="SAM" id="MobiDB-lite"/>
    </source>
</evidence>
<reference evidence="4" key="1">
    <citation type="journal article" date="2019" name="Int. J. Syst. Evol. Microbiol.">
        <title>The Global Catalogue of Microorganisms (GCM) 10K type strain sequencing project: providing services to taxonomists for standard genome sequencing and annotation.</title>
        <authorList>
            <consortium name="The Broad Institute Genomics Platform"/>
            <consortium name="The Broad Institute Genome Sequencing Center for Infectious Disease"/>
            <person name="Wu L."/>
            <person name="Ma J."/>
        </authorList>
    </citation>
    <scope>NUCLEOTIDE SEQUENCE [LARGE SCALE GENOMIC DNA]</scope>
    <source>
        <strain evidence="4">JCM 16702</strain>
    </source>
</reference>
<feature type="region of interest" description="Disordered" evidence="1">
    <location>
        <begin position="302"/>
        <end position="392"/>
    </location>
</feature>
<dbReference type="CDD" id="cd00995">
    <property type="entry name" value="PBP2_NikA_DppA_OppA_like"/>
    <property type="match status" value="1"/>
</dbReference>
<dbReference type="Gene3D" id="1.10.510.10">
    <property type="entry name" value="Transferase(Phosphotransferase) domain 1"/>
    <property type="match status" value="1"/>
</dbReference>
<feature type="compositionally biased region" description="Pro residues" evidence="1">
    <location>
        <begin position="329"/>
        <end position="349"/>
    </location>
</feature>
<keyword evidence="4" id="KW-1185">Reference proteome</keyword>
<dbReference type="Pfam" id="PF00496">
    <property type="entry name" value="SBP_bac_5"/>
    <property type="match status" value="1"/>
</dbReference>
<organism evidence="3 4">
    <name type="scientific">Actinomadura miaoliensis</name>
    <dbReference type="NCBI Taxonomy" id="430685"/>
    <lineage>
        <taxon>Bacteria</taxon>
        <taxon>Bacillati</taxon>
        <taxon>Actinomycetota</taxon>
        <taxon>Actinomycetes</taxon>
        <taxon>Streptosporangiales</taxon>
        <taxon>Thermomonosporaceae</taxon>
        <taxon>Actinomadura</taxon>
    </lineage>
</organism>
<evidence type="ECO:0000313" key="4">
    <source>
        <dbReference type="Proteomes" id="UP001500683"/>
    </source>
</evidence>
<dbReference type="InterPro" id="IPR008271">
    <property type="entry name" value="Ser/Thr_kinase_AS"/>
</dbReference>
<dbReference type="Gene3D" id="3.30.200.20">
    <property type="entry name" value="Phosphorylase Kinase, domain 1"/>
    <property type="match status" value="1"/>
</dbReference>
<protein>
    <recommendedName>
        <fullName evidence="2">Protein kinase domain-containing protein</fullName>
    </recommendedName>
</protein>
<dbReference type="Proteomes" id="UP001500683">
    <property type="component" value="Unassembled WGS sequence"/>
</dbReference>
<gene>
    <name evidence="3" type="ORF">GCM10022214_30150</name>
</gene>
<dbReference type="PANTHER" id="PTHR30290">
    <property type="entry name" value="PERIPLASMIC BINDING COMPONENT OF ABC TRANSPORTER"/>
    <property type="match status" value="1"/>
</dbReference>
<dbReference type="InterPro" id="IPR011009">
    <property type="entry name" value="Kinase-like_dom_sf"/>
</dbReference>
<dbReference type="SUPFAM" id="SSF56112">
    <property type="entry name" value="Protein kinase-like (PK-like)"/>
    <property type="match status" value="1"/>
</dbReference>
<evidence type="ECO:0000259" key="2">
    <source>
        <dbReference type="PROSITE" id="PS50011"/>
    </source>
</evidence>
<dbReference type="InterPro" id="IPR000914">
    <property type="entry name" value="SBP_5_dom"/>
</dbReference>
<dbReference type="SUPFAM" id="SSF53850">
    <property type="entry name" value="Periplasmic binding protein-like II"/>
    <property type="match status" value="1"/>
</dbReference>